<organism evidence="3">
    <name type="scientific">Tanacetum cinerariifolium</name>
    <name type="common">Dalmatian daisy</name>
    <name type="synonym">Chrysanthemum cinerariifolium</name>
    <dbReference type="NCBI Taxonomy" id="118510"/>
    <lineage>
        <taxon>Eukaryota</taxon>
        <taxon>Viridiplantae</taxon>
        <taxon>Streptophyta</taxon>
        <taxon>Embryophyta</taxon>
        <taxon>Tracheophyta</taxon>
        <taxon>Spermatophyta</taxon>
        <taxon>Magnoliopsida</taxon>
        <taxon>eudicotyledons</taxon>
        <taxon>Gunneridae</taxon>
        <taxon>Pentapetalae</taxon>
        <taxon>asterids</taxon>
        <taxon>campanulids</taxon>
        <taxon>Asterales</taxon>
        <taxon>Asteraceae</taxon>
        <taxon>Asteroideae</taxon>
        <taxon>Anthemideae</taxon>
        <taxon>Anthemidinae</taxon>
        <taxon>Tanacetum</taxon>
    </lineage>
</organism>
<reference evidence="3" key="1">
    <citation type="journal article" date="2019" name="Sci. Rep.">
        <title>Draft genome of Tanacetum cinerariifolium, the natural source of mosquito coil.</title>
        <authorList>
            <person name="Yamashiro T."/>
            <person name="Shiraishi A."/>
            <person name="Satake H."/>
            <person name="Nakayama K."/>
        </authorList>
    </citation>
    <scope>NUCLEOTIDE SEQUENCE</scope>
</reference>
<comment type="caution">
    <text evidence="3">The sequence shown here is derived from an EMBL/GenBank/DDBJ whole genome shotgun (WGS) entry which is preliminary data.</text>
</comment>
<protein>
    <submittedName>
        <fullName evidence="3">Uncharacterized protein</fullName>
    </submittedName>
</protein>
<feature type="non-terminal residue" evidence="3">
    <location>
        <position position="132"/>
    </location>
</feature>
<dbReference type="EMBL" id="BKCJ011006983">
    <property type="protein sequence ID" value="GFC65511.1"/>
    <property type="molecule type" value="Genomic_DNA"/>
</dbReference>
<evidence type="ECO:0000256" key="1">
    <source>
        <dbReference type="SAM" id="MobiDB-lite"/>
    </source>
</evidence>
<feature type="compositionally biased region" description="Basic and acidic residues" evidence="1">
    <location>
        <begin position="118"/>
        <end position="132"/>
    </location>
</feature>
<dbReference type="AlphaFoldDB" id="A0A699QEC5"/>
<name>A0A699QEC5_TANCI</name>
<feature type="region of interest" description="Disordered" evidence="1">
    <location>
        <begin position="44"/>
        <end position="132"/>
    </location>
</feature>
<evidence type="ECO:0000313" key="3">
    <source>
        <dbReference type="EMBL" id="GFC65511.1"/>
    </source>
</evidence>
<keyword evidence="2" id="KW-0732">Signal</keyword>
<feature type="compositionally biased region" description="Basic residues" evidence="1">
    <location>
        <begin position="97"/>
        <end position="106"/>
    </location>
</feature>
<gene>
    <name evidence="3" type="ORF">Tci_837481</name>
</gene>
<accession>A0A699QEC5</accession>
<feature type="compositionally biased region" description="Basic and acidic residues" evidence="1">
    <location>
        <begin position="85"/>
        <end position="96"/>
    </location>
</feature>
<sequence length="132" mass="14496">MRRASKGYTGVDIPLFLTMLVQGLNLQGEGSTVLVKSYYTPSGAPITSQPPLSSPFRIPTRQKTEVPHPSFPTHTNVPDEAASIAHHEGEKLEKIVKSTKSRRRVKIVVSDDEDAAEDTSKQGRKIDAIDKD</sequence>
<evidence type="ECO:0000256" key="2">
    <source>
        <dbReference type="SAM" id="SignalP"/>
    </source>
</evidence>
<feature type="signal peptide" evidence="2">
    <location>
        <begin position="1"/>
        <end position="23"/>
    </location>
</feature>
<proteinExistence type="predicted"/>
<feature type="chain" id="PRO_5025516169" evidence="2">
    <location>
        <begin position="24"/>
        <end position="132"/>
    </location>
</feature>